<dbReference type="EMBL" id="PKGO01000002">
    <property type="protein sequence ID" value="PKY71033.1"/>
    <property type="molecule type" value="Genomic_DNA"/>
</dbReference>
<name>A0A2I1IIU2_9MICO</name>
<evidence type="ECO:0000256" key="1">
    <source>
        <dbReference type="SAM" id="SignalP"/>
    </source>
</evidence>
<dbReference type="RefSeq" id="WP_070428361.1">
    <property type="nucleotide sequence ID" value="NZ_LQQC01000007.1"/>
</dbReference>
<proteinExistence type="predicted"/>
<comment type="caution">
    <text evidence="2">The sequence shown here is derived from an EMBL/GenBank/DDBJ whole genome shotgun (WGS) entry which is preliminary data.</text>
</comment>
<feature type="chain" id="PRO_5014111316" description="Peptidase inhibitor family I36" evidence="1">
    <location>
        <begin position="27"/>
        <end position="168"/>
    </location>
</feature>
<evidence type="ECO:0000313" key="3">
    <source>
        <dbReference type="Proteomes" id="UP000242755"/>
    </source>
</evidence>
<protein>
    <recommendedName>
        <fullName evidence="4">Peptidase inhibitor family I36</fullName>
    </recommendedName>
</protein>
<gene>
    <name evidence="2" type="ORF">CYJ40_02995</name>
</gene>
<accession>A0A2I1IIU2</accession>
<dbReference type="STRING" id="1176165.GCA_001584405_00112"/>
<feature type="signal peptide" evidence="1">
    <location>
        <begin position="1"/>
        <end position="26"/>
    </location>
</feature>
<dbReference type="Proteomes" id="UP000242755">
    <property type="component" value="Unassembled WGS sequence"/>
</dbReference>
<sequence length="168" mass="17614">MRRASRLTATLTLTLILLLAPQSSWAAGPTDTSMQERVDDVIEDFGGSQTGWNEVTWGEGAIVLTLDPTDTAPGSTPRAATAREVSAKCASGRYCVYSAAGFRGNKLSYATCPATYTSFAALHGKVRSVKNSRSSGTVLAYAGSQVKATVKAGRGASSVSRITKIRCS</sequence>
<evidence type="ECO:0000313" key="2">
    <source>
        <dbReference type="EMBL" id="PKY71033.1"/>
    </source>
</evidence>
<dbReference type="AlphaFoldDB" id="A0A2I1IIU2"/>
<organism evidence="2 3">
    <name type="scientific">Brevibacterium ravenspurgense</name>
    <dbReference type="NCBI Taxonomy" id="479117"/>
    <lineage>
        <taxon>Bacteria</taxon>
        <taxon>Bacillati</taxon>
        <taxon>Actinomycetota</taxon>
        <taxon>Actinomycetes</taxon>
        <taxon>Micrococcales</taxon>
        <taxon>Brevibacteriaceae</taxon>
        <taxon>Brevibacterium</taxon>
    </lineage>
</organism>
<evidence type="ECO:0008006" key="4">
    <source>
        <dbReference type="Google" id="ProtNLM"/>
    </source>
</evidence>
<keyword evidence="1" id="KW-0732">Signal</keyword>
<dbReference type="Pfam" id="PF03995">
    <property type="entry name" value="Inhibitor_I36"/>
    <property type="match status" value="1"/>
</dbReference>
<reference evidence="2 3" key="1">
    <citation type="submission" date="2017-12" db="EMBL/GenBank/DDBJ databases">
        <title>Phylogenetic diversity of female urinary microbiome.</title>
        <authorList>
            <person name="Thomas-White K."/>
            <person name="Wolfe A.J."/>
        </authorList>
    </citation>
    <scope>NUCLEOTIDE SEQUENCE [LARGE SCALE GENOMIC DNA]</scope>
    <source>
        <strain evidence="2 3">UMB0426</strain>
    </source>
</reference>